<keyword evidence="4" id="KW-1185">Reference proteome</keyword>
<dbReference type="CDD" id="cd11613">
    <property type="entry name" value="SAF_AH_GD"/>
    <property type="match status" value="1"/>
</dbReference>
<dbReference type="Pfam" id="PF08666">
    <property type="entry name" value="SAF"/>
    <property type="match status" value="1"/>
</dbReference>
<dbReference type="SMART" id="SM00858">
    <property type="entry name" value="SAF"/>
    <property type="match status" value="1"/>
</dbReference>
<sequence>MSLVLLYDSDDVAVATRPMRVGEPLALPGVSGTALRDDVPAGHKVALRDLAPGSPVRKYGQVIGRALAQVRAGEHVHTHNLG</sequence>
<feature type="non-terminal residue" evidence="3">
    <location>
        <position position="82"/>
    </location>
</feature>
<dbReference type="Gene3D" id="2.30.130.110">
    <property type="match status" value="1"/>
</dbReference>
<comment type="caution">
    <text evidence="3">The sequence shown here is derived from an EMBL/GenBank/DDBJ whole genome shotgun (WGS) entry which is preliminary data.</text>
</comment>
<gene>
    <name evidence="3" type="ORF">ACFQZ8_14750</name>
</gene>
<accession>A0ABW3A2V8</accession>
<dbReference type="EMBL" id="JBHTHM010000701">
    <property type="protein sequence ID" value="MFD0785162.1"/>
    <property type="molecule type" value="Genomic_DNA"/>
</dbReference>
<keyword evidence="3" id="KW-0378">Hydrolase</keyword>
<evidence type="ECO:0000313" key="4">
    <source>
        <dbReference type="Proteomes" id="UP001597053"/>
    </source>
</evidence>
<dbReference type="Proteomes" id="UP001597053">
    <property type="component" value="Unassembled WGS sequence"/>
</dbReference>
<evidence type="ECO:0000259" key="2">
    <source>
        <dbReference type="SMART" id="SM00858"/>
    </source>
</evidence>
<reference evidence="4" key="1">
    <citation type="journal article" date="2019" name="Int. J. Syst. Evol. Microbiol.">
        <title>The Global Catalogue of Microorganisms (GCM) 10K type strain sequencing project: providing services to taxonomists for standard genome sequencing and annotation.</title>
        <authorList>
            <consortium name="The Broad Institute Genomics Platform"/>
            <consortium name="The Broad Institute Genome Sequencing Center for Infectious Disease"/>
            <person name="Wu L."/>
            <person name="Ma J."/>
        </authorList>
    </citation>
    <scope>NUCLEOTIDE SEQUENCE [LARGE SCALE GENOMIC DNA]</scope>
    <source>
        <strain evidence="4">JCM 32148</strain>
    </source>
</reference>
<name>A0ABW3A2V8_9ACTN</name>
<evidence type="ECO:0000256" key="1">
    <source>
        <dbReference type="ARBA" id="ARBA00023239"/>
    </source>
</evidence>
<dbReference type="PANTHER" id="PTHR30536:SF5">
    <property type="entry name" value="ALTRONATE DEHYDRATASE"/>
    <property type="match status" value="1"/>
</dbReference>
<dbReference type="InterPro" id="IPR013974">
    <property type="entry name" value="SAF"/>
</dbReference>
<keyword evidence="1" id="KW-0456">Lyase</keyword>
<proteinExistence type="predicted"/>
<dbReference type="InterPro" id="IPR052172">
    <property type="entry name" value="UxaA_altronate/galactarate_dh"/>
</dbReference>
<evidence type="ECO:0000313" key="3">
    <source>
        <dbReference type="EMBL" id="MFD0785162.1"/>
    </source>
</evidence>
<feature type="domain" description="SAF" evidence="2">
    <location>
        <begin position="10"/>
        <end position="82"/>
    </location>
</feature>
<organism evidence="3 4">
    <name type="scientific">Micromonospora azadirachtae</name>
    <dbReference type="NCBI Taxonomy" id="1970735"/>
    <lineage>
        <taxon>Bacteria</taxon>
        <taxon>Bacillati</taxon>
        <taxon>Actinomycetota</taxon>
        <taxon>Actinomycetes</taxon>
        <taxon>Micromonosporales</taxon>
        <taxon>Micromonosporaceae</taxon>
        <taxon>Micromonospora</taxon>
    </lineage>
</organism>
<protein>
    <submittedName>
        <fullName evidence="3">UxaA family hydrolase</fullName>
    </submittedName>
</protein>
<dbReference type="GO" id="GO:0016787">
    <property type="term" value="F:hydrolase activity"/>
    <property type="evidence" value="ECO:0007669"/>
    <property type="project" value="UniProtKB-KW"/>
</dbReference>
<dbReference type="PANTHER" id="PTHR30536">
    <property type="entry name" value="ALTRONATE/GALACTARATE DEHYDRATASE"/>
    <property type="match status" value="1"/>
</dbReference>
<dbReference type="InterPro" id="IPR044144">
    <property type="entry name" value="SAF_UxaA/GarD"/>
</dbReference>